<dbReference type="GO" id="GO:0022857">
    <property type="term" value="F:transmembrane transporter activity"/>
    <property type="evidence" value="ECO:0007669"/>
    <property type="project" value="InterPro"/>
</dbReference>
<dbReference type="EMBL" id="LVKK01000012">
    <property type="protein sequence ID" value="OAG43023.1"/>
    <property type="molecule type" value="Genomic_DNA"/>
</dbReference>
<keyword evidence="3" id="KW-1133">Transmembrane helix</keyword>
<reference evidence="5 6" key="1">
    <citation type="submission" date="2016-03" db="EMBL/GenBank/DDBJ databases">
        <title>Draft genome sequence of the Fonsecaea monophora CBS 269.37.</title>
        <authorList>
            <person name="Bombassaro A."/>
            <person name="Vinicius W.A."/>
            <person name="De Hoog S."/>
            <person name="Sun J."/>
            <person name="Souza E.M."/>
            <person name="Raittz R.T."/>
            <person name="Costa F."/>
            <person name="Leao A.C."/>
            <person name="Tadra-Sfeir M.Z."/>
            <person name="Baura V."/>
            <person name="Balsanelli E."/>
            <person name="Pedrosa F.O."/>
            <person name="Moreno L.F."/>
            <person name="Steffens M.B."/>
            <person name="Xi L."/>
            <person name="Bocca A.L."/>
            <person name="Felipe M.S."/>
            <person name="Teixeira M."/>
            <person name="Telles Filho F.Q."/>
            <person name="Azevedo C.M."/>
            <person name="Gomes R."/>
            <person name="Vicente V.A."/>
        </authorList>
    </citation>
    <scope>NUCLEOTIDE SEQUENCE [LARGE SCALE GENOMIC DNA]</scope>
    <source>
        <strain evidence="5 6">CBS 269.37</strain>
    </source>
</reference>
<feature type="region of interest" description="Disordered" evidence="2">
    <location>
        <begin position="794"/>
        <end position="916"/>
    </location>
</feature>
<dbReference type="AlphaFoldDB" id="A0A177FFI3"/>
<keyword evidence="3" id="KW-0472">Membrane</keyword>
<feature type="region of interest" description="Disordered" evidence="2">
    <location>
        <begin position="642"/>
        <end position="661"/>
    </location>
</feature>
<gene>
    <name evidence="5" type="ORF">AYO21_02642</name>
</gene>
<feature type="transmembrane region" description="Helical" evidence="3">
    <location>
        <begin position="382"/>
        <end position="403"/>
    </location>
</feature>
<dbReference type="GO" id="GO:0016020">
    <property type="term" value="C:membrane"/>
    <property type="evidence" value="ECO:0007669"/>
    <property type="project" value="UniProtKB-SubCell"/>
</dbReference>
<dbReference type="GeneID" id="34597816"/>
<organism evidence="5 6">
    <name type="scientific">Fonsecaea monophora</name>
    <dbReference type="NCBI Taxonomy" id="254056"/>
    <lineage>
        <taxon>Eukaryota</taxon>
        <taxon>Fungi</taxon>
        <taxon>Dikarya</taxon>
        <taxon>Ascomycota</taxon>
        <taxon>Pezizomycotina</taxon>
        <taxon>Eurotiomycetes</taxon>
        <taxon>Chaetothyriomycetidae</taxon>
        <taxon>Chaetothyriales</taxon>
        <taxon>Herpotrichiellaceae</taxon>
        <taxon>Fonsecaea</taxon>
    </lineage>
</organism>
<feature type="compositionally biased region" description="Low complexity" evidence="2">
    <location>
        <begin position="804"/>
        <end position="824"/>
    </location>
</feature>
<keyword evidence="3" id="KW-0812">Transmembrane</keyword>
<comment type="subcellular location">
    <subcellularLocation>
        <location evidence="1">Membrane</location>
        <topology evidence="1">Multi-pass membrane protein</topology>
    </subcellularLocation>
</comment>
<dbReference type="InterPro" id="IPR036259">
    <property type="entry name" value="MFS_trans_sf"/>
</dbReference>
<dbReference type="PROSITE" id="PS50850">
    <property type="entry name" value="MFS"/>
    <property type="match status" value="1"/>
</dbReference>
<dbReference type="Gene3D" id="1.20.1250.20">
    <property type="entry name" value="MFS general substrate transporter like domains"/>
    <property type="match status" value="1"/>
</dbReference>
<feature type="domain" description="Major facilitator superfamily (MFS) profile" evidence="4">
    <location>
        <begin position="72"/>
        <end position="511"/>
    </location>
</feature>
<keyword evidence="6" id="KW-1185">Reference proteome</keyword>
<feature type="compositionally biased region" description="Polar residues" evidence="2">
    <location>
        <begin position="825"/>
        <end position="854"/>
    </location>
</feature>
<evidence type="ECO:0000256" key="1">
    <source>
        <dbReference type="ARBA" id="ARBA00004141"/>
    </source>
</evidence>
<dbReference type="Pfam" id="PF23155">
    <property type="entry name" value="DUF7053"/>
    <property type="match status" value="1"/>
</dbReference>
<dbReference type="OrthoDB" id="2585655at2759"/>
<dbReference type="PANTHER" id="PTHR38117">
    <property type="entry name" value="NACHT AND WD40 DOMAIN PROTEIN"/>
    <property type="match status" value="1"/>
</dbReference>
<dbReference type="InterPro" id="IPR055481">
    <property type="entry name" value="DUF7053"/>
</dbReference>
<feature type="transmembrane region" description="Helical" evidence="3">
    <location>
        <begin position="332"/>
        <end position="350"/>
    </location>
</feature>
<proteinExistence type="predicted"/>
<evidence type="ECO:0000256" key="3">
    <source>
        <dbReference type="SAM" id="Phobius"/>
    </source>
</evidence>
<dbReference type="SUPFAM" id="SSF103473">
    <property type="entry name" value="MFS general substrate transporter"/>
    <property type="match status" value="1"/>
</dbReference>
<comment type="caution">
    <text evidence="5">The sequence shown here is derived from an EMBL/GenBank/DDBJ whole genome shotgun (WGS) entry which is preliminary data.</text>
</comment>
<evidence type="ECO:0000313" key="6">
    <source>
        <dbReference type="Proteomes" id="UP000077002"/>
    </source>
</evidence>
<feature type="compositionally biased region" description="Low complexity" evidence="2">
    <location>
        <begin position="891"/>
        <end position="904"/>
    </location>
</feature>
<evidence type="ECO:0000256" key="2">
    <source>
        <dbReference type="SAM" id="MobiDB-lite"/>
    </source>
</evidence>
<dbReference type="RefSeq" id="XP_022514975.1">
    <property type="nucleotide sequence ID" value="XM_022652619.1"/>
</dbReference>
<evidence type="ECO:0000259" key="4">
    <source>
        <dbReference type="PROSITE" id="PS50850"/>
    </source>
</evidence>
<dbReference type="PANTHER" id="PTHR38117:SF2">
    <property type="entry name" value="NACHT AND WD40 DOMAIN PROTEIN"/>
    <property type="match status" value="1"/>
</dbReference>
<dbReference type="InterPro" id="IPR011701">
    <property type="entry name" value="MFS"/>
</dbReference>
<feature type="transmembrane region" description="Helical" evidence="3">
    <location>
        <begin position="197"/>
        <end position="219"/>
    </location>
</feature>
<dbReference type="InterPro" id="IPR020846">
    <property type="entry name" value="MFS_dom"/>
</dbReference>
<dbReference type="Proteomes" id="UP000077002">
    <property type="component" value="Unassembled WGS sequence"/>
</dbReference>
<feature type="transmembrane region" description="Helical" evidence="3">
    <location>
        <begin position="423"/>
        <end position="444"/>
    </location>
</feature>
<protein>
    <recommendedName>
        <fullName evidence="4">Major facilitator superfamily (MFS) profile domain-containing protein</fullName>
    </recommendedName>
</protein>
<feature type="transmembrane region" description="Helical" evidence="3">
    <location>
        <begin position="456"/>
        <end position="478"/>
    </location>
</feature>
<accession>A0A177FFI3</accession>
<feature type="transmembrane region" description="Helical" evidence="3">
    <location>
        <begin position="138"/>
        <end position="155"/>
    </location>
</feature>
<name>A0A177FFI3_9EURO</name>
<feature type="transmembrane region" description="Helical" evidence="3">
    <location>
        <begin position="107"/>
        <end position="126"/>
    </location>
</feature>
<evidence type="ECO:0000313" key="5">
    <source>
        <dbReference type="EMBL" id="OAG43023.1"/>
    </source>
</evidence>
<feature type="transmembrane region" description="Helical" evidence="3">
    <location>
        <begin position="72"/>
        <end position="95"/>
    </location>
</feature>
<dbReference type="Pfam" id="PF07690">
    <property type="entry name" value="MFS_1"/>
    <property type="match status" value="1"/>
</dbReference>
<feature type="transmembrane region" description="Helical" evidence="3">
    <location>
        <begin position="167"/>
        <end position="190"/>
    </location>
</feature>
<sequence length="916" mass="101100">MPFGILDCKKLENVPGTSFMSDQDDLPPEYAEVPRELLKHGKGRFSNIILIPQPSDSPNDPLNWPQWKKEMILLIVSLSAAVVGAFGPMLSPGFVEISAQLHITVEILSQATAWLILTIGLGLFLTNPLAKIYGKRPIYILASCIMFACSVWGAKAGNYSSFLASRVISGVGMAPYEVLVQCTIGDLYFVHERATRIAVWNLFLLTGISGGALVAGYIIEYDGYQWTFGVCAIMFGVLMFAVFFLVPETTYRRDAVVVVPVADTVDTDPEKPGVQHVHMKLGHEHDISQARGEKDKHLSYTVTRGSNEPKMSFSRSLRVFTGRYSYAPIYKIFTRPVLLFFYPAVFWGFLMYGTTLTWIVVFSVVNGVIFVAPPYNFSVSQVGLISLSPFILTLIGEVISGPLNDAICLYLTKKNKGIYEPEFRLVLIIVVIILGTVGFFGFGATVHYQTHWLGPVLTFGFANMSLAFASTCVFGYVIDSYPKLNEEAFVAINARNLLTFGLTYFVNNWLARDGPLEPHTGASSAPTVAMMKKKSVYTNITPIPSHIPRQLAIDMLHSHGEIIELNPLVTGYKPIKAPQNAPADEFFSTWYEINERIQYVPGIGRAGSGKISFKGCFHDMPWGLQTHVYAPMGVDLRNKWQIRGNQPGEPPESRELGSNAPPEGLYLREDIEIKCNPAMVSFVKKEMKAASKTMVDRLVKKAELIDAGVLSAMMEDGKLKTLNPADRSQTFQQQGHYSPSMLSPLPQSAFPQSPAVPAFQQSAYARQSMYGAPGPQYSPAPQSQGLAIEMEGSTHFIQPPPPQQHQQLHPNRFSSAVSELSASSPNQSDFPHTSSQSDRQSYAESVSSMPSSVAHNGMVSPGMEKRAFMAELPAGMAHAPNRSPRSPDPNAMSAQAQQQMAQQQYRYNPQDYARMS</sequence>
<feature type="transmembrane region" description="Helical" evidence="3">
    <location>
        <begin position="225"/>
        <end position="246"/>
    </location>
</feature>